<dbReference type="InterPro" id="IPR036490">
    <property type="entry name" value="ThsB_TIR-like_sf"/>
</dbReference>
<organism evidence="2 3">
    <name type="scientific">Janibacter indicus</name>
    <dbReference type="NCBI Taxonomy" id="857417"/>
    <lineage>
        <taxon>Bacteria</taxon>
        <taxon>Bacillati</taxon>
        <taxon>Actinomycetota</taxon>
        <taxon>Actinomycetes</taxon>
        <taxon>Micrococcales</taxon>
        <taxon>Intrasporangiaceae</taxon>
        <taxon>Janibacter</taxon>
    </lineage>
</organism>
<dbReference type="AlphaFoldDB" id="A0A7L9J582"/>
<dbReference type="EMBL" id="CP062789">
    <property type="protein sequence ID" value="QOK24277.1"/>
    <property type="molecule type" value="Genomic_DNA"/>
</dbReference>
<accession>A0A7L9J582</accession>
<proteinExistence type="predicted"/>
<protein>
    <submittedName>
        <fullName evidence="2">TIR domain-containing protein</fullName>
    </submittedName>
</protein>
<evidence type="ECO:0000313" key="2">
    <source>
        <dbReference type="EMBL" id="QOK24277.1"/>
    </source>
</evidence>
<evidence type="ECO:0000259" key="1">
    <source>
        <dbReference type="Pfam" id="PF08937"/>
    </source>
</evidence>
<evidence type="ECO:0000313" key="3">
    <source>
        <dbReference type="Proteomes" id="UP000593998"/>
    </source>
</evidence>
<dbReference type="InterPro" id="IPR015032">
    <property type="entry name" value="ThsB__TIR-like_domain"/>
</dbReference>
<feature type="domain" description="Thoeris protein ThsB TIR-like" evidence="1">
    <location>
        <begin position="6"/>
        <end position="87"/>
    </location>
</feature>
<sequence length="126" mass="14274">MAQDVFVSFDYDHDARLKDLLIGQARLPDSPFEVADWSVKTASPTWREDARRRIRRCDQVIVLCGQHTASATGVSAEIEIARDEGTPYFLLKGYNVTCQRPTAALASDKLYDWTWDNLKLLIAGNR</sequence>
<dbReference type="SUPFAM" id="SSF52206">
    <property type="entry name" value="Hypothetical protein MTH538"/>
    <property type="match status" value="1"/>
</dbReference>
<dbReference type="Proteomes" id="UP000593998">
    <property type="component" value="Chromosome"/>
</dbReference>
<reference evidence="2 3" key="1">
    <citation type="submission" date="2020-10" db="EMBL/GenBank/DDBJ databases">
        <title>Janibacter indicus TT2 genome sequence.</title>
        <authorList>
            <person name="Lee K."/>
            <person name="Ganzorig M."/>
        </authorList>
    </citation>
    <scope>NUCLEOTIDE SEQUENCE [LARGE SCALE GENOMIC DNA]</scope>
    <source>
        <strain evidence="2 3">TT2</strain>
    </source>
</reference>
<dbReference type="Pfam" id="PF08937">
    <property type="entry name" value="ThsB_TIR"/>
    <property type="match status" value="1"/>
</dbReference>
<dbReference type="RefSeq" id="WP_006591162.1">
    <property type="nucleotide sequence ID" value="NZ_CP062789.1"/>
</dbReference>
<name>A0A7L9J582_9MICO</name>
<gene>
    <name evidence="2" type="ORF">IGS73_08055</name>
</gene>